<organism evidence="2 3">
    <name type="scientific">Nonomuraea indica</name>
    <dbReference type="NCBI Taxonomy" id="1581193"/>
    <lineage>
        <taxon>Bacteria</taxon>
        <taxon>Bacillati</taxon>
        <taxon>Actinomycetota</taxon>
        <taxon>Actinomycetes</taxon>
        <taxon>Streptosporangiales</taxon>
        <taxon>Streptosporangiaceae</taxon>
        <taxon>Nonomuraea</taxon>
    </lineage>
</organism>
<comment type="caution">
    <text evidence="2">The sequence shown here is derived from an EMBL/GenBank/DDBJ whole genome shotgun (WGS) entry which is preliminary data.</text>
</comment>
<evidence type="ECO:0000313" key="3">
    <source>
        <dbReference type="Proteomes" id="UP001612928"/>
    </source>
</evidence>
<keyword evidence="3" id="KW-1185">Reference proteome</keyword>
<feature type="region of interest" description="Disordered" evidence="1">
    <location>
        <begin position="224"/>
        <end position="253"/>
    </location>
</feature>
<dbReference type="EMBL" id="JBITMB010000003">
    <property type="protein sequence ID" value="MFI7440668.1"/>
    <property type="molecule type" value="Genomic_DNA"/>
</dbReference>
<protein>
    <recommendedName>
        <fullName evidence="4">Phosphodiesterase</fullName>
    </recommendedName>
</protein>
<evidence type="ECO:0000256" key="1">
    <source>
        <dbReference type="SAM" id="MobiDB-lite"/>
    </source>
</evidence>
<gene>
    <name evidence="2" type="ORF">ACIBP5_11995</name>
</gene>
<accession>A0ABW8A2M5</accession>
<dbReference type="RefSeq" id="WP_397020451.1">
    <property type="nucleotide sequence ID" value="NZ_JBITMB010000003.1"/>
</dbReference>
<sequence>MARSLTTAAGTALGAAFNVAAHLRRGRPLHPAGLLFDAELRLHGTGRTWGSPFLDERTVLRGTARLSRSAGLPPPLPDILGVALRWEQAGLHPELLLATTGHTALGRRLLRPATRWAPGMYGSLFPYEVAGRRVLLGGLPRADRPLPARFDVLAREVERAPLLLDLLVATPSGPWQMFGEVRLRPPARPDAAAPTRFNPLRHPAPGLRPAGWLQRVRGFAYDAAQRVPDQGAGHGREPLGAEPPRARAGSRPP</sequence>
<dbReference type="Proteomes" id="UP001612928">
    <property type="component" value="Unassembled WGS sequence"/>
</dbReference>
<reference evidence="2 3" key="1">
    <citation type="submission" date="2024-10" db="EMBL/GenBank/DDBJ databases">
        <title>The Natural Products Discovery Center: Release of the First 8490 Sequenced Strains for Exploring Actinobacteria Biosynthetic Diversity.</title>
        <authorList>
            <person name="Kalkreuter E."/>
            <person name="Kautsar S.A."/>
            <person name="Yang D."/>
            <person name="Bader C.D."/>
            <person name="Teijaro C.N."/>
            <person name="Fluegel L."/>
            <person name="Davis C.M."/>
            <person name="Simpson J.R."/>
            <person name="Lauterbach L."/>
            <person name="Steele A.D."/>
            <person name="Gui C."/>
            <person name="Meng S."/>
            <person name="Li G."/>
            <person name="Viehrig K."/>
            <person name="Ye F."/>
            <person name="Su P."/>
            <person name="Kiefer A.F."/>
            <person name="Nichols A."/>
            <person name="Cepeda A.J."/>
            <person name="Yan W."/>
            <person name="Fan B."/>
            <person name="Jiang Y."/>
            <person name="Adhikari A."/>
            <person name="Zheng C.-J."/>
            <person name="Schuster L."/>
            <person name="Cowan T.M."/>
            <person name="Smanski M.J."/>
            <person name="Chevrette M.G."/>
            <person name="De Carvalho L.P.S."/>
            <person name="Shen B."/>
        </authorList>
    </citation>
    <scope>NUCLEOTIDE SEQUENCE [LARGE SCALE GENOMIC DNA]</scope>
    <source>
        <strain evidence="2 3">NPDC049503</strain>
    </source>
</reference>
<evidence type="ECO:0008006" key="4">
    <source>
        <dbReference type="Google" id="ProtNLM"/>
    </source>
</evidence>
<name>A0ABW8A2M5_9ACTN</name>
<proteinExistence type="predicted"/>
<evidence type="ECO:0000313" key="2">
    <source>
        <dbReference type="EMBL" id="MFI7440668.1"/>
    </source>
</evidence>